<dbReference type="InterPro" id="IPR000717">
    <property type="entry name" value="PCI_dom"/>
</dbReference>
<organism evidence="4 5">
    <name type="scientific">Lipomyces starkeyi NRRL Y-11557</name>
    <dbReference type="NCBI Taxonomy" id="675824"/>
    <lineage>
        <taxon>Eukaryota</taxon>
        <taxon>Fungi</taxon>
        <taxon>Dikarya</taxon>
        <taxon>Ascomycota</taxon>
        <taxon>Saccharomycotina</taxon>
        <taxon>Lipomycetes</taxon>
        <taxon>Lipomycetales</taxon>
        <taxon>Lipomycetaceae</taxon>
        <taxon>Lipomyces</taxon>
    </lineage>
</organism>
<comment type="similarity">
    <text evidence="1">Belongs to the proteasome subunit S11 family.</text>
</comment>
<dbReference type="Pfam" id="PF22037">
    <property type="entry name" value="PSD13_N"/>
    <property type="match status" value="1"/>
</dbReference>
<dbReference type="Proteomes" id="UP000094385">
    <property type="component" value="Unassembled WGS sequence"/>
</dbReference>
<dbReference type="SMART" id="SM00088">
    <property type="entry name" value="PINT"/>
    <property type="match status" value="1"/>
</dbReference>
<dbReference type="PROSITE" id="PS50250">
    <property type="entry name" value="PCI"/>
    <property type="match status" value="1"/>
</dbReference>
<dbReference type="InterPro" id="IPR040798">
    <property type="entry name" value="Rpn9_C"/>
</dbReference>
<evidence type="ECO:0000313" key="5">
    <source>
        <dbReference type="Proteomes" id="UP000094385"/>
    </source>
</evidence>
<keyword evidence="2" id="KW-0647">Proteasome</keyword>
<dbReference type="GO" id="GO:0034515">
    <property type="term" value="C:proteasome storage granule"/>
    <property type="evidence" value="ECO:0007669"/>
    <property type="project" value="EnsemblFungi"/>
</dbReference>
<dbReference type="SUPFAM" id="SSF46785">
    <property type="entry name" value="Winged helix' DNA-binding domain"/>
    <property type="match status" value="1"/>
</dbReference>
<accession>A0A1E3Q392</accession>
<evidence type="ECO:0000259" key="3">
    <source>
        <dbReference type="PROSITE" id="PS50250"/>
    </source>
</evidence>
<dbReference type="InterPro" id="IPR054179">
    <property type="entry name" value="PSD13_N"/>
</dbReference>
<dbReference type="InterPro" id="IPR036390">
    <property type="entry name" value="WH_DNA-bd_sf"/>
</dbReference>
<evidence type="ECO:0000256" key="2">
    <source>
        <dbReference type="ARBA" id="ARBA00022942"/>
    </source>
</evidence>
<dbReference type="OrthoDB" id="1093at2759"/>
<dbReference type="EMBL" id="KV454296">
    <property type="protein sequence ID" value="ODQ72153.1"/>
    <property type="molecule type" value="Genomic_DNA"/>
</dbReference>
<dbReference type="STRING" id="675824.A0A1E3Q392"/>
<dbReference type="GO" id="GO:0043161">
    <property type="term" value="P:proteasome-mediated ubiquitin-dependent protein catabolic process"/>
    <property type="evidence" value="ECO:0007669"/>
    <property type="project" value="EnsemblFungi"/>
</dbReference>
<dbReference type="InterPro" id="IPR035298">
    <property type="entry name" value="PSMD13"/>
</dbReference>
<dbReference type="PANTHER" id="PTHR10539:SF0">
    <property type="entry name" value="26S PROTEASOME NON-ATPASE REGULATORY SUBUNIT 13"/>
    <property type="match status" value="1"/>
</dbReference>
<dbReference type="PANTHER" id="PTHR10539">
    <property type="entry name" value="26S PROTEASOME NON-ATPASE REGULATORY SUBUNIT 13"/>
    <property type="match status" value="1"/>
</dbReference>
<feature type="domain" description="PCI" evidence="3">
    <location>
        <begin position="180"/>
        <end position="347"/>
    </location>
</feature>
<dbReference type="AlphaFoldDB" id="A0A1E3Q392"/>
<dbReference type="Pfam" id="PF01399">
    <property type="entry name" value="PCI"/>
    <property type="match status" value="1"/>
</dbReference>
<protein>
    <recommendedName>
        <fullName evidence="3">PCI domain-containing protein</fullName>
    </recommendedName>
</protein>
<evidence type="ECO:0000313" key="4">
    <source>
        <dbReference type="EMBL" id="ODQ72153.1"/>
    </source>
</evidence>
<dbReference type="GO" id="GO:0005829">
    <property type="term" value="C:cytosol"/>
    <property type="evidence" value="ECO:0007669"/>
    <property type="project" value="EnsemblFungi"/>
</dbReference>
<dbReference type="GO" id="GO:0008541">
    <property type="term" value="C:proteasome regulatory particle, lid subcomplex"/>
    <property type="evidence" value="ECO:0007669"/>
    <property type="project" value="EnsemblFungi"/>
</dbReference>
<dbReference type="GO" id="GO:0005198">
    <property type="term" value="F:structural molecule activity"/>
    <property type="evidence" value="ECO:0007669"/>
    <property type="project" value="EnsemblFungi"/>
</dbReference>
<proteinExistence type="inferred from homology"/>
<name>A0A1E3Q392_LIPST</name>
<gene>
    <name evidence="4" type="ORF">LIPSTDRAFT_318645</name>
</gene>
<evidence type="ECO:0000256" key="1">
    <source>
        <dbReference type="ARBA" id="ARBA00006207"/>
    </source>
</evidence>
<dbReference type="GO" id="GO:0043248">
    <property type="term" value="P:proteasome assembly"/>
    <property type="evidence" value="ECO:0007669"/>
    <property type="project" value="EnsemblFungi"/>
</dbReference>
<sequence>MASAMDIDHDVPTVLSVLRTEAPPDLAGDFYTMEDLWERRLWHQLTDVLVQFFQNPESVPLRTRVYTQFVGTFDSKINQLKLVSLGLATSATFQDKSEALEFMTALAEKVNTPASQDAYVYAQIETAQVKLQIQDLDGARVTLDSAGAILEKFDSVESVINAAYYSVNADYYKAKADFAAYYRNSLRFLACINVTDLTLTAQRERAYDLSIAALLGESIYNFGELLLHPILDSLVGTEFEWLRSLLFVLNAGAISKFDELAPRIATLPILQTSNEFLRQKICLMALIEAVFQRPASDRTLSFHTIATETRLLLEEVEHLVMKALSLGLIRGSIDQVGERVTITWLQPRIMTKDQIESMRQRLLEWDSSVKQLGVWMENSGKDVWAAS</sequence>
<dbReference type="GO" id="GO:0005634">
    <property type="term" value="C:nucleus"/>
    <property type="evidence" value="ECO:0007669"/>
    <property type="project" value="EnsemblFungi"/>
</dbReference>
<keyword evidence="5" id="KW-1185">Reference proteome</keyword>
<dbReference type="Pfam" id="PF18261">
    <property type="entry name" value="Rpn9_C"/>
    <property type="match status" value="1"/>
</dbReference>
<reference evidence="4 5" key="1">
    <citation type="journal article" date="2016" name="Proc. Natl. Acad. Sci. U.S.A.">
        <title>Comparative genomics of biotechnologically important yeasts.</title>
        <authorList>
            <person name="Riley R."/>
            <person name="Haridas S."/>
            <person name="Wolfe K.H."/>
            <person name="Lopes M.R."/>
            <person name="Hittinger C.T."/>
            <person name="Goeker M."/>
            <person name="Salamov A.A."/>
            <person name="Wisecaver J.H."/>
            <person name="Long T.M."/>
            <person name="Calvey C.H."/>
            <person name="Aerts A.L."/>
            <person name="Barry K.W."/>
            <person name="Choi C."/>
            <person name="Clum A."/>
            <person name="Coughlan A.Y."/>
            <person name="Deshpande S."/>
            <person name="Douglass A.P."/>
            <person name="Hanson S.J."/>
            <person name="Klenk H.-P."/>
            <person name="LaButti K.M."/>
            <person name="Lapidus A."/>
            <person name="Lindquist E.A."/>
            <person name="Lipzen A.M."/>
            <person name="Meier-Kolthoff J.P."/>
            <person name="Ohm R.A."/>
            <person name="Otillar R.P."/>
            <person name="Pangilinan J.L."/>
            <person name="Peng Y."/>
            <person name="Rokas A."/>
            <person name="Rosa C.A."/>
            <person name="Scheuner C."/>
            <person name="Sibirny A.A."/>
            <person name="Slot J.C."/>
            <person name="Stielow J.B."/>
            <person name="Sun H."/>
            <person name="Kurtzman C.P."/>
            <person name="Blackwell M."/>
            <person name="Grigoriev I.V."/>
            <person name="Jeffries T.W."/>
        </authorList>
    </citation>
    <scope>NUCLEOTIDE SEQUENCE [LARGE SCALE GENOMIC DNA]</scope>
    <source>
        <strain evidence="4 5">NRRL Y-11557</strain>
    </source>
</reference>